<evidence type="ECO:0000313" key="2">
    <source>
        <dbReference type="Proteomes" id="UP000789920"/>
    </source>
</evidence>
<proteinExistence type="predicted"/>
<evidence type="ECO:0000313" key="1">
    <source>
        <dbReference type="EMBL" id="CAG8723881.1"/>
    </source>
</evidence>
<sequence length="78" mass="8921">KSDIQNETISAFHDEGLTETEKALQAFDLNYKYGPCVGLKRLDRWERARKFGLNPPTEVKELLLTTVGLEESIFHGRV</sequence>
<protein>
    <submittedName>
        <fullName evidence="1">24354_t:CDS:1</fullName>
    </submittedName>
</protein>
<dbReference type="EMBL" id="CAJVQC010023788">
    <property type="protein sequence ID" value="CAG8723881.1"/>
    <property type="molecule type" value="Genomic_DNA"/>
</dbReference>
<dbReference type="Proteomes" id="UP000789920">
    <property type="component" value="Unassembled WGS sequence"/>
</dbReference>
<name>A0ACA9Q0B7_9GLOM</name>
<comment type="caution">
    <text evidence="1">The sequence shown here is derived from an EMBL/GenBank/DDBJ whole genome shotgun (WGS) entry which is preliminary data.</text>
</comment>
<organism evidence="1 2">
    <name type="scientific">Racocetra persica</name>
    <dbReference type="NCBI Taxonomy" id="160502"/>
    <lineage>
        <taxon>Eukaryota</taxon>
        <taxon>Fungi</taxon>
        <taxon>Fungi incertae sedis</taxon>
        <taxon>Mucoromycota</taxon>
        <taxon>Glomeromycotina</taxon>
        <taxon>Glomeromycetes</taxon>
        <taxon>Diversisporales</taxon>
        <taxon>Gigasporaceae</taxon>
        <taxon>Racocetra</taxon>
    </lineage>
</organism>
<reference evidence="1" key="1">
    <citation type="submission" date="2021-06" db="EMBL/GenBank/DDBJ databases">
        <authorList>
            <person name="Kallberg Y."/>
            <person name="Tangrot J."/>
            <person name="Rosling A."/>
        </authorList>
    </citation>
    <scope>NUCLEOTIDE SEQUENCE</scope>
    <source>
        <strain evidence="1">MA461A</strain>
    </source>
</reference>
<keyword evidence="2" id="KW-1185">Reference proteome</keyword>
<accession>A0ACA9Q0B7</accession>
<feature type="non-terminal residue" evidence="1">
    <location>
        <position position="1"/>
    </location>
</feature>
<gene>
    <name evidence="1" type="ORF">RPERSI_LOCUS11532</name>
</gene>